<dbReference type="AlphaFoldDB" id="A0A9W4DXU6"/>
<feature type="region of interest" description="Disordered" evidence="1">
    <location>
        <begin position="139"/>
        <end position="212"/>
    </location>
</feature>
<accession>A0A9W4DXU6</accession>
<keyword evidence="3" id="KW-1185">Reference proteome</keyword>
<evidence type="ECO:0000256" key="1">
    <source>
        <dbReference type="SAM" id="MobiDB-lite"/>
    </source>
</evidence>
<evidence type="ECO:0000313" key="3">
    <source>
        <dbReference type="Proteomes" id="UP001152519"/>
    </source>
</evidence>
<dbReference type="Proteomes" id="UP001152519">
    <property type="component" value="Unassembled WGS sequence"/>
</dbReference>
<evidence type="ECO:0000313" key="2">
    <source>
        <dbReference type="EMBL" id="CAG6397868.1"/>
    </source>
</evidence>
<comment type="caution">
    <text evidence="2">The sequence shown here is derived from an EMBL/GenBank/DDBJ whole genome shotgun (WGS) entry which is preliminary data.</text>
</comment>
<feature type="compositionally biased region" description="Low complexity" evidence="1">
    <location>
        <begin position="189"/>
        <end position="198"/>
    </location>
</feature>
<proteinExistence type="predicted"/>
<gene>
    <name evidence="2" type="ORF">SCOCK_60201</name>
</gene>
<organism evidence="2 3">
    <name type="scientific">Actinacidiphila cocklensis</name>
    <dbReference type="NCBI Taxonomy" id="887465"/>
    <lineage>
        <taxon>Bacteria</taxon>
        <taxon>Bacillati</taxon>
        <taxon>Actinomycetota</taxon>
        <taxon>Actinomycetes</taxon>
        <taxon>Kitasatosporales</taxon>
        <taxon>Streptomycetaceae</taxon>
        <taxon>Actinacidiphila</taxon>
    </lineage>
</organism>
<dbReference type="EMBL" id="CAJSLV010000092">
    <property type="protein sequence ID" value="CAG6397868.1"/>
    <property type="molecule type" value="Genomic_DNA"/>
</dbReference>
<reference evidence="2" key="1">
    <citation type="submission" date="2021-05" db="EMBL/GenBank/DDBJ databases">
        <authorList>
            <person name="Arsene-Ploetze F."/>
        </authorList>
    </citation>
    <scope>NUCLEOTIDE SEQUENCE</scope>
    <source>
        <strain evidence="2">DSM 42138</strain>
    </source>
</reference>
<name>A0A9W4DXU6_9ACTN</name>
<protein>
    <submittedName>
        <fullName evidence="2">Uncharacterized protein</fullName>
    </submittedName>
</protein>
<sequence>MGSSCSTIKLHPRKRLPEGCFGDTLPHVGVGWGEGWGRGVGSGGGVAARGWSRGSPNVWVCRPRGVGEGASWSALSFVVRRGTFSLPGLFRCSSWGRSGWGRGGCSGVPGARGCGMPCPCPRGTGPAGRSSGRLGSFRASLRQGHPDRNRQRARARRPVRAVDGAAVEHRRAPRPVLPGVREPPVSAYRPGGRAAGPDTAGGAGGGRRLHPASRGVRAGLDVRGHHAAGRRGVAAGGEVQPGAARAADAFDGRVHRPGLLRARDAGAVERGDAAHQALAGDEDRAAVPVPADDAGGVPVRIAAVRLALPGAARADALQVVHELPPHPGVNRQVWTEALKGADAHP</sequence>